<accession>A0A183AIT9</accession>
<evidence type="ECO:0000313" key="3">
    <source>
        <dbReference type="Proteomes" id="UP000272942"/>
    </source>
</evidence>
<dbReference type="AlphaFoldDB" id="A0A183AIT9"/>
<name>A0A183AIT9_9TREM</name>
<keyword evidence="1" id="KW-1133">Transmembrane helix</keyword>
<gene>
    <name evidence="2" type="ORF">ECPE_LOCUS6872</name>
</gene>
<proteinExistence type="predicted"/>
<evidence type="ECO:0000313" key="2">
    <source>
        <dbReference type="EMBL" id="VDP79560.1"/>
    </source>
</evidence>
<evidence type="ECO:0000313" key="4">
    <source>
        <dbReference type="WBParaSite" id="ECPE_0000688701-mRNA-1"/>
    </source>
</evidence>
<reference evidence="2 3" key="2">
    <citation type="submission" date="2018-11" db="EMBL/GenBank/DDBJ databases">
        <authorList>
            <consortium name="Pathogen Informatics"/>
        </authorList>
    </citation>
    <scope>NUCLEOTIDE SEQUENCE [LARGE SCALE GENOMIC DNA]</scope>
    <source>
        <strain evidence="2 3">Egypt</strain>
    </source>
</reference>
<evidence type="ECO:0000256" key="1">
    <source>
        <dbReference type="SAM" id="Phobius"/>
    </source>
</evidence>
<dbReference type="WBParaSite" id="ECPE_0000688701-mRNA-1">
    <property type="protein sequence ID" value="ECPE_0000688701-mRNA-1"/>
    <property type="gene ID" value="ECPE_0000688701"/>
</dbReference>
<reference evidence="4" key="1">
    <citation type="submission" date="2016-06" db="UniProtKB">
        <authorList>
            <consortium name="WormBaseParasite"/>
        </authorList>
    </citation>
    <scope>IDENTIFICATION</scope>
</reference>
<keyword evidence="1" id="KW-0472">Membrane</keyword>
<sequence>MYAMSRNKQSVSRKPATFGQMSFKSCRRIYEKLTYRISEHILSSKRSSTSTSALQQVYLENSIFFLSLLSLALGIMLQWDSDFLELRVFSLKEHCSIKENQTSCVYKQQDYRHRPLEVKSGMSEIEKIVDYGWTRAENAERSDLLELMCKFPKRCISWTTEKC</sequence>
<protein>
    <submittedName>
        <fullName evidence="4">Transmembrane protein</fullName>
    </submittedName>
</protein>
<dbReference type="OrthoDB" id="6237987at2759"/>
<keyword evidence="1" id="KW-0812">Transmembrane</keyword>
<feature type="transmembrane region" description="Helical" evidence="1">
    <location>
        <begin position="57"/>
        <end position="79"/>
    </location>
</feature>
<keyword evidence="3" id="KW-1185">Reference proteome</keyword>
<dbReference type="EMBL" id="UZAN01043909">
    <property type="protein sequence ID" value="VDP79560.1"/>
    <property type="molecule type" value="Genomic_DNA"/>
</dbReference>
<dbReference type="Proteomes" id="UP000272942">
    <property type="component" value="Unassembled WGS sequence"/>
</dbReference>
<organism evidence="4">
    <name type="scientific">Echinostoma caproni</name>
    <dbReference type="NCBI Taxonomy" id="27848"/>
    <lineage>
        <taxon>Eukaryota</taxon>
        <taxon>Metazoa</taxon>
        <taxon>Spiralia</taxon>
        <taxon>Lophotrochozoa</taxon>
        <taxon>Platyhelminthes</taxon>
        <taxon>Trematoda</taxon>
        <taxon>Digenea</taxon>
        <taxon>Plagiorchiida</taxon>
        <taxon>Echinostomata</taxon>
        <taxon>Echinostomatoidea</taxon>
        <taxon>Echinostomatidae</taxon>
        <taxon>Echinostoma</taxon>
    </lineage>
</organism>